<dbReference type="PROSITE" id="PS50011">
    <property type="entry name" value="PROTEIN_KINASE_DOM"/>
    <property type="match status" value="1"/>
</dbReference>
<proteinExistence type="predicted"/>
<dbReference type="SUPFAM" id="SSF48403">
    <property type="entry name" value="Ankyrin repeat"/>
    <property type="match status" value="1"/>
</dbReference>
<sequence>MPGPLHRGPGLLEVKLGWAYRLDLPDECEQWRLYAITSYEGTQESTEALAISSEKKSVSWIAWHQPFRFEVSASPSRDLTISVFARALCEGSENQVISLGLITLDPFSLASEMQKLDIQNGTGKMEVQVLYTQKEPSSLEAREVWDILGENSAGLICVEKKDTGRSYGMETIDVRSTAVDTETLQATIEHPFIAPLKFVFRADPQLKLLSPLSSGGYLFDHLQRERIFDVSKARFYAAELVCILEFLHGRNIVLGSLEAENILLDVVGHISLCKPSLYSLKLSSAGGDEDCICPGTSQYPPPETILDDKVSRAGDWWALGIILSEMLMGLPPFYHKNDTDRRRKVLHQELQLPESMPSTARDILAGLLHKDPARRLGGNGVSEIKAHPFFEDVNWDGCVPANHATPFKPHGITVHLRGELQPKQPSRASNNEFRVKEGEVYEQLGSDDWPLWIPRGQVIDKNGPVSIETRENEEWELVQDPADEEFYFWNRLTGERVLACHESFTQALTGQALPSIRKQAALAAALQAGYKQQVFSHLLRYGVDLNVHILDHDETINKTTPDGIEYKPDILNIIPVTPLEWAVEHKRIDLATLFLDNGADPNYTVARRHGPALIKAVKQRAQDLIEILVHRTDRVSCTRALGRAVETGDLTSATTLLAHGALCDFKEGDRPAPPHPWYHDYDSLLYRTLEAPDLTPPLVRAARTGNARVVELLLSHGADVNAAYHDLGGLENETDTRDSAIPASFPCGRVVYLAMEMGHIEVVRLLVDAGADIDLEHCFWRVLGHTCVPAPRSVYLGVRAGLEAAVVERTAIVRMT</sequence>
<dbReference type="EMBL" id="PVWQ01000009">
    <property type="protein sequence ID" value="RDW72370.1"/>
    <property type="molecule type" value="Genomic_DNA"/>
</dbReference>
<organism evidence="8 9">
    <name type="scientific">Aspergillus mulundensis</name>
    <dbReference type="NCBI Taxonomy" id="1810919"/>
    <lineage>
        <taxon>Eukaryota</taxon>
        <taxon>Fungi</taxon>
        <taxon>Dikarya</taxon>
        <taxon>Ascomycota</taxon>
        <taxon>Pezizomycotina</taxon>
        <taxon>Eurotiomycetes</taxon>
        <taxon>Eurotiomycetidae</taxon>
        <taxon>Eurotiales</taxon>
        <taxon>Aspergillaceae</taxon>
        <taxon>Aspergillus</taxon>
        <taxon>Aspergillus subgen. Nidulantes</taxon>
    </lineage>
</organism>
<dbReference type="GeneID" id="38117912"/>
<evidence type="ECO:0000259" key="7">
    <source>
        <dbReference type="PROSITE" id="PS50011"/>
    </source>
</evidence>
<gene>
    <name evidence="8" type="ORF">DSM5745_07542</name>
</gene>
<keyword evidence="4" id="KW-0418">Kinase</keyword>
<dbReference type="Pfam" id="PF00069">
    <property type="entry name" value="Pkinase"/>
    <property type="match status" value="1"/>
</dbReference>
<feature type="repeat" description="ANK" evidence="6">
    <location>
        <begin position="693"/>
        <end position="725"/>
    </location>
</feature>
<dbReference type="InterPro" id="IPR000719">
    <property type="entry name" value="Prot_kinase_dom"/>
</dbReference>
<dbReference type="InterPro" id="IPR036770">
    <property type="entry name" value="Ankyrin_rpt-contain_sf"/>
</dbReference>
<dbReference type="GO" id="GO:0004674">
    <property type="term" value="F:protein serine/threonine kinase activity"/>
    <property type="evidence" value="ECO:0007669"/>
    <property type="project" value="UniProtKB-KW"/>
</dbReference>
<keyword evidence="9" id="KW-1185">Reference proteome</keyword>
<dbReference type="PROSITE" id="PS50297">
    <property type="entry name" value="ANK_REP_REGION"/>
    <property type="match status" value="2"/>
</dbReference>
<dbReference type="AlphaFoldDB" id="A0A3D8REG1"/>
<evidence type="ECO:0000256" key="4">
    <source>
        <dbReference type="ARBA" id="ARBA00022777"/>
    </source>
</evidence>
<dbReference type="GO" id="GO:0005524">
    <property type="term" value="F:ATP binding"/>
    <property type="evidence" value="ECO:0007669"/>
    <property type="project" value="UniProtKB-KW"/>
</dbReference>
<dbReference type="OrthoDB" id="1278353at2759"/>
<keyword evidence="2" id="KW-0808">Transferase</keyword>
<name>A0A3D8REG1_9EURO</name>
<dbReference type="Gene3D" id="3.30.200.20">
    <property type="entry name" value="Phosphorylase Kinase, domain 1"/>
    <property type="match status" value="1"/>
</dbReference>
<dbReference type="SMART" id="SM00248">
    <property type="entry name" value="ANK"/>
    <property type="match status" value="4"/>
</dbReference>
<feature type="repeat" description="ANK" evidence="6">
    <location>
        <begin position="751"/>
        <end position="778"/>
    </location>
</feature>
<dbReference type="Pfam" id="PF00023">
    <property type="entry name" value="Ank"/>
    <property type="match status" value="2"/>
</dbReference>
<keyword evidence="5" id="KW-0067">ATP-binding</keyword>
<dbReference type="SMART" id="SM00220">
    <property type="entry name" value="S_TKc"/>
    <property type="match status" value="1"/>
</dbReference>
<dbReference type="SUPFAM" id="SSF56112">
    <property type="entry name" value="Protein kinase-like (PK-like)"/>
    <property type="match status" value="1"/>
</dbReference>
<evidence type="ECO:0000256" key="6">
    <source>
        <dbReference type="PROSITE-ProRule" id="PRU00023"/>
    </source>
</evidence>
<reference evidence="8 9" key="1">
    <citation type="journal article" date="2018" name="IMA Fungus">
        <title>IMA Genome-F 9: Draft genome sequence of Annulohypoxylon stygium, Aspergillus mulundensis, Berkeleyomyces basicola (syn. Thielaviopsis basicola), Ceratocystis smalleyi, two Cercospora beticola strains, Coleophoma cylindrospora, Fusarium fracticaudum, Phialophora cf. hyalina, and Morchella septimelata.</title>
        <authorList>
            <person name="Wingfield B.D."/>
            <person name="Bills G.F."/>
            <person name="Dong Y."/>
            <person name="Huang W."/>
            <person name="Nel W.J."/>
            <person name="Swalarsk-Parry B.S."/>
            <person name="Vaghefi N."/>
            <person name="Wilken P.M."/>
            <person name="An Z."/>
            <person name="de Beer Z.W."/>
            <person name="De Vos L."/>
            <person name="Chen L."/>
            <person name="Duong T.A."/>
            <person name="Gao Y."/>
            <person name="Hammerbacher A."/>
            <person name="Kikkert J.R."/>
            <person name="Li Y."/>
            <person name="Li H."/>
            <person name="Li K."/>
            <person name="Li Q."/>
            <person name="Liu X."/>
            <person name="Ma X."/>
            <person name="Naidoo K."/>
            <person name="Pethybridge S.J."/>
            <person name="Sun J."/>
            <person name="Steenkamp E.T."/>
            <person name="van der Nest M.A."/>
            <person name="van Wyk S."/>
            <person name="Wingfield M.J."/>
            <person name="Xiong C."/>
            <person name="Yue Q."/>
            <person name="Zhang X."/>
        </authorList>
    </citation>
    <scope>NUCLEOTIDE SEQUENCE [LARGE SCALE GENOMIC DNA]</scope>
    <source>
        <strain evidence="8 9">DSM 5745</strain>
    </source>
</reference>
<evidence type="ECO:0000256" key="1">
    <source>
        <dbReference type="ARBA" id="ARBA00022527"/>
    </source>
</evidence>
<keyword evidence="1" id="KW-0723">Serine/threonine-protein kinase</keyword>
<dbReference type="PANTHER" id="PTHR24351">
    <property type="entry name" value="RIBOSOMAL PROTEIN S6 KINASE"/>
    <property type="match status" value="1"/>
</dbReference>
<protein>
    <recommendedName>
        <fullName evidence="7">Protein kinase domain-containing protein</fullName>
    </recommendedName>
</protein>
<evidence type="ECO:0000256" key="5">
    <source>
        <dbReference type="ARBA" id="ARBA00022840"/>
    </source>
</evidence>
<evidence type="ECO:0000256" key="3">
    <source>
        <dbReference type="ARBA" id="ARBA00022741"/>
    </source>
</evidence>
<accession>A0A3D8REG1</accession>
<feature type="domain" description="Protein kinase" evidence="7">
    <location>
        <begin position="142"/>
        <end position="390"/>
    </location>
</feature>
<dbReference type="InterPro" id="IPR002110">
    <property type="entry name" value="Ankyrin_rpt"/>
</dbReference>
<evidence type="ECO:0000313" key="9">
    <source>
        <dbReference type="Proteomes" id="UP000256690"/>
    </source>
</evidence>
<evidence type="ECO:0000256" key="2">
    <source>
        <dbReference type="ARBA" id="ARBA00022679"/>
    </source>
</evidence>
<evidence type="ECO:0000313" key="8">
    <source>
        <dbReference type="EMBL" id="RDW72370.1"/>
    </source>
</evidence>
<dbReference type="Gene3D" id="1.25.40.20">
    <property type="entry name" value="Ankyrin repeat-containing domain"/>
    <property type="match status" value="2"/>
</dbReference>
<dbReference type="Proteomes" id="UP000256690">
    <property type="component" value="Unassembled WGS sequence"/>
</dbReference>
<dbReference type="STRING" id="1810919.A0A3D8REG1"/>
<comment type="caution">
    <text evidence="8">The sequence shown here is derived from an EMBL/GenBank/DDBJ whole genome shotgun (WGS) entry which is preliminary data.</text>
</comment>
<dbReference type="Gene3D" id="1.10.510.10">
    <property type="entry name" value="Transferase(Phosphotransferase) domain 1"/>
    <property type="match status" value="1"/>
</dbReference>
<dbReference type="PROSITE" id="PS50088">
    <property type="entry name" value="ANK_REPEAT"/>
    <property type="match status" value="2"/>
</dbReference>
<dbReference type="RefSeq" id="XP_026601590.1">
    <property type="nucleotide sequence ID" value="XM_026749558.1"/>
</dbReference>
<keyword evidence="3" id="KW-0547">Nucleotide-binding</keyword>
<dbReference type="InterPro" id="IPR011009">
    <property type="entry name" value="Kinase-like_dom_sf"/>
</dbReference>
<keyword evidence="6" id="KW-0040">ANK repeat</keyword>